<gene>
    <name evidence="1" type="ORF">Cch02nite_45430</name>
</gene>
<dbReference type="Proteomes" id="UP000619293">
    <property type="component" value="Unassembled WGS sequence"/>
</dbReference>
<name>A0A8J3K7W6_9ACTN</name>
<dbReference type="RefSeq" id="WP_191837396.1">
    <property type="nucleotide sequence ID" value="NZ_BAAALB010000001.1"/>
</dbReference>
<protein>
    <submittedName>
        <fullName evidence="1">Uncharacterized protein</fullName>
    </submittedName>
</protein>
<dbReference type="AlphaFoldDB" id="A0A8J3K7W6"/>
<evidence type="ECO:0000313" key="1">
    <source>
        <dbReference type="EMBL" id="GIF91099.1"/>
    </source>
</evidence>
<keyword evidence="2" id="KW-1185">Reference proteome</keyword>
<reference evidence="1 2" key="1">
    <citation type="submission" date="2021-01" db="EMBL/GenBank/DDBJ databases">
        <title>Whole genome shotgun sequence of Catellatospora chokoriensis NBRC 107358.</title>
        <authorList>
            <person name="Komaki H."/>
            <person name="Tamura T."/>
        </authorList>
    </citation>
    <scope>NUCLEOTIDE SEQUENCE [LARGE SCALE GENOMIC DNA]</scope>
    <source>
        <strain evidence="1 2">NBRC 107358</strain>
    </source>
</reference>
<proteinExistence type="predicted"/>
<accession>A0A8J3K7W6</accession>
<organism evidence="1 2">
    <name type="scientific">Catellatospora chokoriensis</name>
    <dbReference type="NCBI Taxonomy" id="310353"/>
    <lineage>
        <taxon>Bacteria</taxon>
        <taxon>Bacillati</taxon>
        <taxon>Actinomycetota</taxon>
        <taxon>Actinomycetes</taxon>
        <taxon>Micromonosporales</taxon>
        <taxon>Micromonosporaceae</taxon>
        <taxon>Catellatospora</taxon>
    </lineage>
</organism>
<evidence type="ECO:0000313" key="2">
    <source>
        <dbReference type="Proteomes" id="UP000619293"/>
    </source>
</evidence>
<sequence length="219" mass="23778">MTSDETYVLAGYVAGYRWKPPAQDWTKHLPAAVVSVSECLTDFLPEDQDTLTAPWHTTLQDAVNASHQASAGAGAAHVLAVSIPASAVLDLAAMIENWIGAYPHPILSNLTQPNSPDGIVQGFEVLGFETGRFHSWLCYDLLGEAIGKLDVCTNDHGLLDTIAEARQVADAANSNRGTPQGTPEEVTWFPALITEHDRKRLPARRCPVRVRRGTAVRRS</sequence>
<dbReference type="EMBL" id="BONG01000028">
    <property type="protein sequence ID" value="GIF91099.1"/>
    <property type="molecule type" value="Genomic_DNA"/>
</dbReference>
<comment type="caution">
    <text evidence="1">The sequence shown here is derived from an EMBL/GenBank/DDBJ whole genome shotgun (WGS) entry which is preliminary data.</text>
</comment>